<dbReference type="InterPro" id="IPR057727">
    <property type="entry name" value="WCX_dom"/>
</dbReference>
<organism evidence="3 4">
    <name type="scientific">Cecembia calidifontis</name>
    <dbReference type="NCBI Taxonomy" id="1187080"/>
    <lineage>
        <taxon>Bacteria</taxon>
        <taxon>Pseudomonadati</taxon>
        <taxon>Bacteroidota</taxon>
        <taxon>Cytophagia</taxon>
        <taxon>Cytophagales</taxon>
        <taxon>Cyclobacteriaceae</taxon>
        <taxon>Cecembia</taxon>
    </lineage>
</organism>
<dbReference type="Pfam" id="PF13280">
    <property type="entry name" value="WYL"/>
    <property type="match status" value="1"/>
</dbReference>
<keyword evidence="3" id="KW-0238">DNA-binding</keyword>
<comment type="caution">
    <text evidence="3">The sequence shown here is derived from an EMBL/GenBank/DDBJ whole genome shotgun (WGS) entry which is preliminary data.</text>
</comment>
<dbReference type="InterPro" id="IPR026881">
    <property type="entry name" value="WYL_dom"/>
</dbReference>
<feature type="domain" description="WCX" evidence="2">
    <location>
        <begin position="328"/>
        <end position="401"/>
    </location>
</feature>
<dbReference type="PROSITE" id="PS52050">
    <property type="entry name" value="WYL"/>
    <property type="match status" value="1"/>
</dbReference>
<accession>A0A4Q7PA70</accession>
<evidence type="ECO:0000259" key="2">
    <source>
        <dbReference type="Pfam" id="PF25583"/>
    </source>
</evidence>
<dbReference type="OrthoDB" id="43316at2"/>
<dbReference type="AlphaFoldDB" id="A0A4Q7PA70"/>
<gene>
    <name evidence="3" type="ORF">BC751_2750</name>
</gene>
<reference evidence="3 4" key="1">
    <citation type="submission" date="2019-02" db="EMBL/GenBank/DDBJ databases">
        <title>Genomic Encyclopedia of Archaeal and Bacterial Type Strains, Phase II (KMG-II): from individual species to whole genera.</title>
        <authorList>
            <person name="Goeker M."/>
        </authorList>
    </citation>
    <scope>NUCLEOTIDE SEQUENCE [LARGE SCALE GENOMIC DNA]</scope>
    <source>
        <strain evidence="3 4">DSM 21411</strain>
    </source>
</reference>
<protein>
    <submittedName>
        <fullName evidence="3">Putative DNA-binding transcriptional regulator YafY</fullName>
    </submittedName>
</protein>
<evidence type="ECO:0000259" key="1">
    <source>
        <dbReference type="Pfam" id="PF13280"/>
    </source>
</evidence>
<proteinExistence type="predicted"/>
<dbReference type="GO" id="GO:0003677">
    <property type="term" value="F:DNA binding"/>
    <property type="evidence" value="ECO:0007669"/>
    <property type="project" value="UniProtKB-KW"/>
</dbReference>
<dbReference type="EMBL" id="SGXG01000001">
    <property type="protein sequence ID" value="RZS97153.1"/>
    <property type="molecule type" value="Genomic_DNA"/>
</dbReference>
<sequence>MTKDLKNPPTRPYKVKPMLKLRRFRASIEKSLLHGGKNLKRSGRYFGNLGGTVERTVISGQKKFIYMPKNRFADVRYRELDKCLRDTSRYYTIYDLAEKCSKAIFKIDEIERPRISIKQIRNDLAFMESDAGFEAEIISEKIPGSKKHYFRYANPDFSISNKPLNDKDAENLKNALYILQRFKGLPQSEWIDEFSARIETLHGLNPTHSEVIRFEHEEYFAGSEWINPLYKAIDQKQPLKVLYRPFGQAEEEHLISPYLLKQFNRRWFVLCKTSVNQFLTNLALDRIVQIDPGSHSFIPYPGEKASEFFEDIIGVTNYSHESVQTIFLEVEKSLLPYIESKPLHGSQKPAKPTTDENWFSIQIRVKTNYEFYALLLSHGSRIRVVSPEKVKNKIKTIIMDMVANY</sequence>
<name>A0A4Q7PA70_9BACT</name>
<dbReference type="PANTHER" id="PTHR34580:SF9">
    <property type="entry name" value="SLL5097 PROTEIN"/>
    <property type="match status" value="1"/>
</dbReference>
<keyword evidence="4" id="KW-1185">Reference proteome</keyword>
<dbReference type="Proteomes" id="UP000292209">
    <property type="component" value="Unassembled WGS sequence"/>
</dbReference>
<feature type="domain" description="WYL" evidence="1">
    <location>
        <begin position="226"/>
        <end position="291"/>
    </location>
</feature>
<dbReference type="InterPro" id="IPR051534">
    <property type="entry name" value="CBASS_pafABC_assoc_protein"/>
</dbReference>
<evidence type="ECO:0000313" key="4">
    <source>
        <dbReference type="Proteomes" id="UP000292209"/>
    </source>
</evidence>
<dbReference type="Pfam" id="PF25583">
    <property type="entry name" value="WCX"/>
    <property type="match status" value="1"/>
</dbReference>
<evidence type="ECO:0000313" key="3">
    <source>
        <dbReference type="EMBL" id="RZS97153.1"/>
    </source>
</evidence>
<dbReference type="PANTHER" id="PTHR34580">
    <property type="match status" value="1"/>
</dbReference>